<evidence type="ECO:0000313" key="6">
    <source>
        <dbReference type="Proteomes" id="UP000622547"/>
    </source>
</evidence>
<evidence type="ECO:0000313" key="5">
    <source>
        <dbReference type="EMBL" id="GII41882.1"/>
    </source>
</evidence>
<feature type="domain" description="SHSP" evidence="4">
    <location>
        <begin position="47"/>
        <end position="156"/>
    </location>
</feature>
<comment type="caution">
    <text evidence="5">The sequence shown here is derived from an EMBL/GenBank/DDBJ whole genome shotgun (WGS) entry which is preliminary data.</text>
</comment>
<keyword evidence="6" id="KW-1185">Reference proteome</keyword>
<dbReference type="Proteomes" id="UP000622547">
    <property type="component" value="Unassembled WGS sequence"/>
</dbReference>
<dbReference type="PROSITE" id="PS01031">
    <property type="entry name" value="SHSP"/>
    <property type="match status" value="1"/>
</dbReference>
<comment type="similarity">
    <text evidence="1 2">Belongs to the small heat shock protein (HSP20) family.</text>
</comment>
<dbReference type="Gene3D" id="2.60.40.790">
    <property type="match status" value="1"/>
</dbReference>
<dbReference type="InterPro" id="IPR002068">
    <property type="entry name" value="A-crystallin/Hsp20_dom"/>
</dbReference>
<dbReference type="RefSeq" id="WP_204077326.1">
    <property type="nucleotide sequence ID" value="NZ_BAABHI010000011.1"/>
</dbReference>
<dbReference type="SUPFAM" id="SSF49764">
    <property type="entry name" value="HSP20-like chaperones"/>
    <property type="match status" value="1"/>
</dbReference>
<reference evidence="5 6" key="1">
    <citation type="submission" date="2021-01" db="EMBL/GenBank/DDBJ databases">
        <title>Whole genome shotgun sequence of Planotetraspora phitsanulokensis NBRC 104273.</title>
        <authorList>
            <person name="Komaki H."/>
            <person name="Tamura T."/>
        </authorList>
    </citation>
    <scope>NUCLEOTIDE SEQUENCE [LARGE SCALE GENOMIC DNA]</scope>
    <source>
        <strain evidence="5 6">NBRC 104273</strain>
    </source>
</reference>
<gene>
    <name evidence="5" type="ORF">Pph01_68850</name>
</gene>
<dbReference type="InterPro" id="IPR008978">
    <property type="entry name" value="HSP20-like_chaperone"/>
</dbReference>
<dbReference type="EMBL" id="BOOP01000037">
    <property type="protein sequence ID" value="GII41882.1"/>
    <property type="molecule type" value="Genomic_DNA"/>
</dbReference>
<feature type="region of interest" description="Disordered" evidence="3">
    <location>
        <begin position="140"/>
        <end position="178"/>
    </location>
</feature>
<dbReference type="Pfam" id="PF00011">
    <property type="entry name" value="HSP20"/>
    <property type="match status" value="1"/>
</dbReference>
<organism evidence="5 6">
    <name type="scientific">Planotetraspora phitsanulokensis</name>
    <dbReference type="NCBI Taxonomy" id="575192"/>
    <lineage>
        <taxon>Bacteria</taxon>
        <taxon>Bacillati</taxon>
        <taxon>Actinomycetota</taxon>
        <taxon>Actinomycetes</taxon>
        <taxon>Streptosporangiales</taxon>
        <taxon>Streptosporangiaceae</taxon>
        <taxon>Planotetraspora</taxon>
    </lineage>
</organism>
<feature type="compositionally biased region" description="Polar residues" evidence="3">
    <location>
        <begin position="166"/>
        <end position="178"/>
    </location>
</feature>
<evidence type="ECO:0000256" key="1">
    <source>
        <dbReference type="PROSITE-ProRule" id="PRU00285"/>
    </source>
</evidence>
<evidence type="ECO:0000259" key="4">
    <source>
        <dbReference type="PROSITE" id="PS01031"/>
    </source>
</evidence>
<name>A0A8J3UBT0_9ACTN</name>
<sequence length="178" mass="20087">MTLPMRRGRAHQMHGVEPSAMLRRDPFADVHELLSRIGWLIPPSGETEMDRPWVPVAEIDESDDAYMIKLELPGVAPEEIELGITDRELCINGEIREEEEGSTALRVRMGRFHYHTSLPSDVDEKNVQASMEEGVLTVRVPKAAQGRTRRVEVTEARSKGQRRSRQGTGASNSSDERR</sequence>
<feature type="compositionally biased region" description="Basic and acidic residues" evidence="3">
    <location>
        <begin position="149"/>
        <end position="158"/>
    </location>
</feature>
<evidence type="ECO:0000256" key="2">
    <source>
        <dbReference type="RuleBase" id="RU003616"/>
    </source>
</evidence>
<protein>
    <recommendedName>
        <fullName evidence="4">SHSP domain-containing protein</fullName>
    </recommendedName>
</protein>
<dbReference type="CDD" id="cd06464">
    <property type="entry name" value="ACD_sHsps-like"/>
    <property type="match status" value="1"/>
</dbReference>
<dbReference type="PANTHER" id="PTHR11527">
    <property type="entry name" value="HEAT-SHOCK PROTEIN 20 FAMILY MEMBER"/>
    <property type="match status" value="1"/>
</dbReference>
<evidence type="ECO:0000256" key="3">
    <source>
        <dbReference type="SAM" id="MobiDB-lite"/>
    </source>
</evidence>
<proteinExistence type="inferred from homology"/>
<accession>A0A8J3UBT0</accession>
<dbReference type="InterPro" id="IPR031107">
    <property type="entry name" value="Small_HSP"/>
</dbReference>
<dbReference type="AlphaFoldDB" id="A0A8J3UBT0"/>